<evidence type="ECO:0000256" key="1">
    <source>
        <dbReference type="SAM" id="MobiDB-lite"/>
    </source>
</evidence>
<evidence type="ECO:0000313" key="3">
    <source>
        <dbReference type="Proteomes" id="UP000441523"/>
    </source>
</evidence>
<dbReference type="EMBL" id="VZZJ01000007">
    <property type="protein sequence ID" value="KAB1073598.1"/>
    <property type="molecule type" value="Genomic_DNA"/>
</dbReference>
<comment type="caution">
    <text evidence="2">The sequence shown here is derived from an EMBL/GenBank/DDBJ whole genome shotgun (WGS) entry which is preliminary data.</text>
</comment>
<evidence type="ECO:0000313" key="2">
    <source>
        <dbReference type="EMBL" id="KAB1073598.1"/>
    </source>
</evidence>
<proteinExistence type="predicted"/>
<name>A0A6N6MR03_9HYPH</name>
<protein>
    <submittedName>
        <fullName evidence="2">Uncharacterized protein</fullName>
    </submittedName>
</protein>
<reference evidence="2 3" key="1">
    <citation type="submission" date="2019-09" db="EMBL/GenBank/DDBJ databases">
        <title>YIM 132548 draft genome.</title>
        <authorList>
            <person name="Jiang L."/>
        </authorList>
    </citation>
    <scope>NUCLEOTIDE SEQUENCE [LARGE SCALE GENOMIC DNA]</scope>
    <source>
        <strain evidence="2 3">YIM 132548</strain>
    </source>
</reference>
<feature type="region of interest" description="Disordered" evidence="1">
    <location>
        <begin position="51"/>
        <end position="78"/>
    </location>
</feature>
<keyword evidence="3" id="KW-1185">Reference proteome</keyword>
<dbReference type="Proteomes" id="UP000441523">
    <property type="component" value="Unassembled WGS sequence"/>
</dbReference>
<dbReference type="RefSeq" id="WP_150963290.1">
    <property type="nucleotide sequence ID" value="NZ_VZZJ01000007.1"/>
</dbReference>
<sequence>MTDTDKLAELEREFERLNSEIKNPGTSGDPSAIGALMPRLIEVQQEILDLREGQKDFGKPTNPRDLSRELKRTSPAAI</sequence>
<organism evidence="2 3">
    <name type="scientific">Methylobacterium planeticum</name>
    <dbReference type="NCBI Taxonomy" id="2615211"/>
    <lineage>
        <taxon>Bacteria</taxon>
        <taxon>Pseudomonadati</taxon>
        <taxon>Pseudomonadota</taxon>
        <taxon>Alphaproteobacteria</taxon>
        <taxon>Hyphomicrobiales</taxon>
        <taxon>Methylobacteriaceae</taxon>
        <taxon>Methylobacterium</taxon>
    </lineage>
</organism>
<gene>
    <name evidence="2" type="ORF">F6X51_10365</name>
</gene>
<dbReference type="AlphaFoldDB" id="A0A6N6MR03"/>
<accession>A0A6N6MR03</accession>